<feature type="compositionally biased region" description="Basic and acidic residues" evidence="1">
    <location>
        <begin position="51"/>
        <end position="66"/>
    </location>
</feature>
<keyword evidence="3" id="KW-1185">Reference proteome</keyword>
<name>A0A835PR80_VANPL</name>
<evidence type="ECO:0000313" key="3">
    <source>
        <dbReference type="Proteomes" id="UP000636800"/>
    </source>
</evidence>
<gene>
    <name evidence="2" type="ORF">HPP92_024014</name>
</gene>
<comment type="caution">
    <text evidence="2">The sequence shown here is derived from an EMBL/GenBank/DDBJ whole genome shotgun (WGS) entry which is preliminary data.</text>
</comment>
<accession>A0A835PR80</accession>
<dbReference type="EMBL" id="JADCNL010000013">
    <property type="protein sequence ID" value="KAG0454722.1"/>
    <property type="molecule type" value="Genomic_DNA"/>
</dbReference>
<dbReference type="AlphaFoldDB" id="A0A835PR80"/>
<organism evidence="2 3">
    <name type="scientific">Vanilla planifolia</name>
    <name type="common">Vanilla</name>
    <dbReference type="NCBI Taxonomy" id="51239"/>
    <lineage>
        <taxon>Eukaryota</taxon>
        <taxon>Viridiplantae</taxon>
        <taxon>Streptophyta</taxon>
        <taxon>Embryophyta</taxon>
        <taxon>Tracheophyta</taxon>
        <taxon>Spermatophyta</taxon>
        <taxon>Magnoliopsida</taxon>
        <taxon>Liliopsida</taxon>
        <taxon>Asparagales</taxon>
        <taxon>Orchidaceae</taxon>
        <taxon>Vanilloideae</taxon>
        <taxon>Vanilleae</taxon>
        <taxon>Vanilla</taxon>
    </lineage>
</organism>
<dbReference type="Proteomes" id="UP000636800">
    <property type="component" value="Chromosome 13"/>
</dbReference>
<feature type="region of interest" description="Disordered" evidence="1">
    <location>
        <begin position="23"/>
        <end position="75"/>
    </location>
</feature>
<evidence type="ECO:0000313" key="2">
    <source>
        <dbReference type="EMBL" id="KAG0454722.1"/>
    </source>
</evidence>
<protein>
    <submittedName>
        <fullName evidence="2">Uncharacterized protein</fullName>
    </submittedName>
</protein>
<sequence length="102" mass="10742">MMVQSLRAGEVYLRRRHALSAVNGGSHDEHASVNGRLLPREGRAGGTEDGSFPKRGAEDTRGRPDGGARAIPHRVKSHRVRLACGLGSSTRAGLPPLPVTAG</sequence>
<reference evidence="2 3" key="1">
    <citation type="journal article" date="2020" name="Nat. Food">
        <title>A phased Vanilla planifolia genome enables genetic improvement of flavour and production.</title>
        <authorList>
            <person name="Hasing T."/>
            <person name="Tang H."/>
            <person name="Brym M."/>
            <person name="Khazi F."/>
            <person name="Huang T."/>
            <person name="Chambers A.H."/>
        </authorList>
    </citation>
    <scope>NUCLEOTIDE SEQUENCE [LARGE SCALE GENOMIC DNA]</scope>
    <source>
        <tissue evidence="2">Leaf</tissue>
    </source>
</reference>
<proteinExistence type="predicted"/>
<evidence type="ECO:0000256" key="1">
    <source>
        <dbReference type="SAM" id="MobiDB-lite"/>
    </source>
</evidence>